<keyword evidence="4" id="KW-1185">Reference proteome</keyword>
<dbReference type="InterPro" id="IPR036047">
    <property type="entry name" value="F-box-like_dom_sf"/>
</dbReference>
<dbReference type="CDD" id="cd09917">
    <property type="entry name" value="F-box_SF"/>
    <property type="match status" value="1"/>
</dbReference>
<feature type="compositionally biased region" description="Basic residues" evidence="1">
    <location>
        <begin position="1"/>
        <end position="22"/>
    </location>
</feature>
<accession>A0A9P9ALP1</accession>
<feature type="region of interest" description="Disordered" evidence="1">
    <location>
        <begin position="1"/>
        <end position="26"/>
    </location>
</feature>
<reference evidence="3 4" key="1">
    <citation type="journal article" date="2021" name="Nat. Commun.">
        <title>Genetic determinants of endophytism in the Arabidopsis root mycobiome.</title>
        <authorList>
            <person name="Mesny F."/>
            <person name="Miyauchi S."/>
            <person name="Thiergart T."/>
            <person name="Pickel B."/>
            <person name="Atanasova L."/>
            <person name="Karlsson M."/>
            <person name="Huettel B."/>
            <person name="Barry K.W."/>
            <person name="Haridas S."/>
            <person name="Chen C."/>
            <person name="Bauer D."/>
            <person name="Andreopoulos W."/>
            <person name="Pangilinan J."/>
            <person name="LaButti K."/>
            <person name="Riley R."/>
            <person name="Lipzen A."/>
            <person name="Clum A."/>
            <person name="Drula E."/>
            <person name="Henrissat B."/>
            <person name="Kohler A."/>
            <person name="Grigoriev I.V."/>
            <person name="Martin F.M."/>
            <person name="Hacquard S."/>
        </authorList>
    </citation>
    <scope>NUCLEOTIDE SEQUENCE [LARGE SCALE GENOMIC DNA]</scope>
    <source>
        <strain evidence="3 4">MPI-CAGE-CH-0241</strain>
    </source>
</reference>
<dbReference type="SUPFAM" id="SSF81383">
    <property type="entry name" value="F-box domain"/>
    <property type="match status" value="1"/>
</dbReference>
<evidence type="ECO:0000259" key="2">
    <source>
        <dbReference type="Pfam" id="PF00646"/>
    </source>
</evidence>
<dbReference type="InterPro" id="IPR001810">
    <property type="entry name" value="F-box_dom"/>
</dbReference>
<dbReference type="OrthoDB" id="3800738at2759"/>
<dbReference type="EMBL" id="JAGPYM010000011">
    <property type="protein sequence ID" value="KAH6889207.1"/>
    <property type="molecule type" value="Genomic_DNA"/>
</dbReference>
<organism evidence="3 4">
    <name type="scientific">Thelonectria olida</name>
    <dbReference type="NCBI Taxonomy" id="1576542"/>
    <lineage>
        <taxon>Eukaryota</taxon>
        <taxon>Fungi</taxon>
        <taxon>Dikarya</taxon>
        <taxon>Ascomycota</taxon>
        <taxon>Pezizomycotina</taxon>
        <taxon>Sordariomycetes</taxon>
        <taxon>Hypocreomycetidae</taxon>
        <taxon>Hypocreales</taxon>
        <taxon>Nectriaceae</taxon>
        <taxon>Thelonectria</taxon>
    </lineage>
</organism>
<evidence type="ECO:0000256" key="1">
    <source>
        <dbReference type="SAM" id="MobiDB-lite"/>
    </source>
</evidence>
<proteinExistence type="predicted"/>
<evidence type="ECO:0000313" key="4">
    <source>
        <dbReference type="Proteomes" id="UP000777438"/>
    </source>
</evidence>
<protein>
    <recommendedName>
        <fullName evidence="2">F-box domain-containing protein</fullName>
    </recommendedName>
</protein>
<dbReference type="Gene3D" id="1.20.1280.50">
    <property type="match status" value="1"/>
</dbReference>
<comment type="caution">
    <text evidence="3">The sequence shown here is derived from an EMBL/GenBank/DDBJ whole genome shotgun (WGS) entry which is preliminary data.</text>
</comment>
<name>A0A9P9ALP1_9HYPO</name>
<feature type="domain" description="F-box" evidence="2">
    <location>
        <begin position="55"/>
        <end position="87"/>
    </location>
</feature>
<gene>
    <name evidence="3" type="ORF">B0T10DRAFT_572557</name>
</gene>
<evidence type="ECO:0000313" key="3">
    <source>
        <dbReference type="EMBL" id="KAH6889207.1"/>
    </source>
</evidence>
<dbReference type="Pfam" id="PF00646">
    <property type="entry name" value="F-box"/>
    <property type="match status" value="1"/>
</dbReference>
<sequence length="322" mass="37292">MGHTQRNWRHGHKKRLAAKRSTRTTSTAHLKPVIDAVTRTDEFFRARDNVFGTYELFEFILSHLDMRTLLIAAQKVCKQWRDLIAVSPLLQQQLFFNHAGKPRRTRSSKMEDEIIHFSKRLLSRWLYQRDAERIYRITTSSPVQGKLAVIAKNTIPLFEEERVGGGYLYVTPQLRTATLTKTGKGGISEVCYTTFPNGFRTGPYYDLHVSALWRMSPHGIYRVVVKWGVSFGSGLSDTVTSRVPEPGVSIEELYYPYGLPRCYHKHTAAMDGCSWLYARKCQRRSVAVTRWMAECEEFEPWDWEMKLRIQDGELDEEAESSQ</sequence>
<dbReference type="AlphaFoldDB" id="A0A9P9ALP1"/>
<dbReference type="Proteomes" id="UP000777438">
    <property type="component" value="Unassembled WGS sequence"/>
</dbReference>